<evidence type="ECO:0000313" key="5">
    <source>
        <dbReference type="EMBL" id="CAF4520613.1"/>
    </source>
</evidence>
<dbReference type="Proteomes" id="UP000663848">
    <property type="component" value="Unassembled WGS sequence"/>
</dbReference>
<evidence type="ECO:0000313" key="3">
    <source>
        <dbReference type="EMBL" id="CAF3438848.1"/>
    </source>
</evidence>
<feature type="region of interest" description="Disordered" evidence="1">
    <location>
        <begin position="46"/>
        <end position="72"/>
    </location>
</feature>
<dbReference type="Proteomes" id="UP000663833">
    <property type="component" value="Unassembled WGS sequence"/>
</dbReference>
<evidence type="ECO:0000313" key="6">
    <source>
        <dbReference type="EMBL" id="CAF4648995.1"/>
    </source>
</evidence>
<dbReference type="EMBL" id="CAJOBR010009276">
    <property type="protein sequence ID" value="CAF4890819.1"/>
    <property type="molecule type" value="Genomic_DNA"/>
</dbReference>
<keyword evidence="10" id="KW-1185">Reference proteome</keyword>
<dbReference type="Proteomes" id="UP000663851">
    <property type="component" value="Unassembled WGS sequence"/>
</dbReference>
<name>A0A821TZQ7_9BILA</name>
<evidence type="ECO:0000313" key="10">
    <source>
        <dbReference type="Proteomes" id="UP000663873"/>
    </source>
</evidence>
<gene>
    <name evidence="5" type="ORF">HFQ381_LOCUS29098</name>
    <name evidence="3" type="ORF">LUA448_LOCUS20994</name>
    <name evidence="8" type="ORF">QYT958_LOCUS30075</name>
    <name evidence="2" type="ORF">TIS948_LOCUS3723</name>
    <name evidence="7" type="ORF">TOA249_LOCUS29486</name>
    <name evidence="6" type="ORF">TSG867_LOCUS30659</name>
    <name evidence="4" type="ORF">UJA718_LOCUS26715</name>
</gene>
<dbReference type="Proteomes" id="UP000663862">
    <property type="component" value="Unassembled WGS sequence"/>
</dbReference>
<evidence type="ECO:0000313" key="2">
    <source>
        <dbReference type="EMBL" id="CAF3045078.1"/>
    </source>
</evidence>
<dbReference type="Proteomes" id="UP000663873">
    <property type="component" value="Unassembled WGS sequence"/>
</dbReference>
<dbReference type="EMBL" id="CAJOBQ010005048">
    <property type="protein sequence ID" value="CAF4648995.1"/>
    <property type="molecule type" value="Genomic_DNA"/>
</dbReference>
<evidence type="ECO:0000313" key="7">
    <source>
        <dbReference type="EMBL" id="CAF4884098.1"/>
    </source>
</evidence>
<organism evidence="7 9">
    <name type="scientific">Rotaria socialis</name>
    <dbReference type="NCBI Taxonomy" id="392032"/>
    <lineage>
        <taxon>Eukaryota</taxon>
        <taxon>Metazoa</taxon>
        <taxon>Spiralia</taxon>
        <taxon>Gnathifera</taxon>
        <taxon>Rotifera</taxon>
        <taxon>Eurotatoria</taxon>
        <taxon>Bdelloidea</taxon>
        <taxon>Philodinida</taxon>
        <taxon>Philodinidae</taxon>
        <taxon>Rotaria</taxon>
    </lineage>
</organism>
<evidence type="ECO:0000313" key="4">
    <source>
        <dbReference type="EMBL" id="CAF4506735.1"/>
    </source>
</evidence>
<dbReference type="EMBL" id="CAJNYD010002695">
    <property type="protein sequence ID" value="CAF3438848.1"/>
    <property type="molecule type" value="Genomic_DNA"/>
</dbReference>
<proteinExistence type="predicted"/>
<dbReference type="Proteomes" id="UP000663825">
    <property type="component" value="Unassembled WGS sequence"/>
</dbReference>
<dbReference type="AlphaFoldDB" id="A0A821TZQ7"/>
<evidence type="ECO:0000256" key="1">
    <source>
        <dbReference type="SAM" id="MobiDB-lite"/>
    </source>
</evidence>
<protein>
    <submittedName>
        <fullName evidence="7">Uncharacterized protein</fullName>
    </submittedName>
</protein>
<comment type="caution">
    <text evidence="7">The sequence shown here is derived from an EMBL/GenBank/DDBJ whole genome shotgun (WGS) entry which is preliminary data.</text>
</comment>
<dbReference type="EMBL" id="CAJNXB010000345">
    <property type="protein sequence ID" value="CAF3045078.1"/>
    <property type="molecule type" value="Genomic_DNA"/>
</dbReference>
<accession>A0A821TZQ7</accession>
<dbReference type="Proteomes" id="UP000663838">
    <property type="component" value="Unassembled WGS sequence"/>
</dbReference>
<evidence type="ECO:0000313" key="8">
    <source>
        <dbReference type="EMBL" id="CAF4890819.1"/>
    </source>
</evidence>
<reference evidence="7" key="1">
    <citation type="submission" date="2021-02" db="EMBL/GenBank/DDBJ databases">
        <authorList>
            <person name="Nowell W R."/>
        </authorList>
    </citation>
    <scope>NUCLEOTIDE SEQUENCE</scope>
</reference>
<dbReference type="EMBL" id="CAJOBP010007066">
    <property type="protein sequence ID" value="CAF4506735.1"/>
    <property type="molecule type" value="Genomic_DNA"/>
</dbReference>
<sequence length="72" mass="8138">MGRVKVPLNKKIEIKTLLEFGITQHRIATDLSVSKKYVYNVSKKFKGNLPLSNAPDQGRKKASTPIDDRKLL</sequence>
<dbReference type="EMBL" id="CAJOBO010004426">
    <property type="protein sequence ID" value="CAF4520613.1"/>
    <property type="molecule type" value="Genomic_DNA"/>
</dbReference>
<dbReference type="EMBL" id="CAJOBS010004580">
    <property type="protein sequence ID" value="CAF4884098.1"/>
    <property type="molecule type" value="Genomic_DNA"/>
</dbReference>
<evidence type="ECO:0000313" key="9">
    <source>
        <dbReference type="Proteomes" id="UP000663838"/>
    </source>
</evidence>